<feature type="transmembrane region" description="Helical" evidence="2">
    <location>
        <begin position="26"/>
        <end position="44"/>
    </location>
</feature>
<keyword evidence="2" id="KW-1133">Transmembrane helix</keyword>
<proteinExistence type="predicted"/>
<feature type="region of interest" description="Disordered" evidence="1">
    <location>
        <begin position="60"/>
        <end position="95"/>
    </location>
</feature>
<accession>A0A833SQY0</accession>
<dbReference type="Proteomes" id="UP000602510">
    <property type="component" value="Unassembled WGS sequence"/>
</dbReference>
<comment type="caution">
    <text evidence="3">The sequence shown here is derived from an EMBL/GenBank/DDBJ whole genome shotgun (WGS) entry which is preliminary data.</text>
</comment>
<evidence type="ECO:0000313" key="3">
    <source>
        <dbReference type="EMBL" id="KAF4031855.1"/>
    </source>
</evidence>
<keyword evidence="4" id="KW-1185">Reference proteome</keyword>
<dbReference type="EMBL" id="WSZM01000533">
    <property type="protein sequence ID" value="KAF4031855.1"/>
    <property type="molecule type" value="Genomic_DNA"/>
</dbReference>
<name>A0A833SQY0_PHYIN</name>
<evidence type="ECO:0000256" key="2">
    <source>
        <dbReference type="SAM" id="Phobius"/>
    </source>
</evidence>
<evidence type="ECO:0000313" key="4">
    <source>
        <dbReference type="Proteomes" id="UP000602510"/>
    </source>
</evidence>
<reference evidence="3" key="1">
    <citation type="submission" date="2020-04" db="EMBL/GenBank/DDBJ databases">
        <title>Hybrid Assembly of Korean Phytophthora infestans isolates.</title>
        <authorList>
            <person name="Prokchorchik M."/>
            <person name="Lee Y."/>
            <person name="Seo J."/>
            <person name="Cho J.-H."/>
            <person name="Park Y.-E."/>
            <person name="Jang D.-C."/>
            <person name="Im J.-S."/>
            <person name="Choi J.-G."/>
            <person name="Park H.-J."/>
            <person name="Lee G.-B."/>
            <person name="Lee Y.-G."/>
            <person name="Hong S.-Y."/>
            <person name="Cho K."/>
            <person name="Sohn K.H."/>
        </authorList>
    </citation>
    <scope>NUCLEOTIDE SEQUENCE</scope>
    <source>
        <strain evidence="3">KR_1_A1</strain>
    </source>
</reference>
<keyword evidence="2" id="KW-0812">Transmembrane</keyword>
<keyword evidence="2" id="KW-0472">Membrane</keyword>
<feature type="compositionally biased region" description="Polar residues" evidence="1">
    <location>
        <begin position="83"/>
        <end position="95"/>
    </location>
</feature>
<sequence>MATETTPLLQSHRRPQEQYAQHKRRIAGLALLGFVLMIAAVLTTTNIGTKTYPQAVPQHPTAVAEPHTGLKPLNSTRHHHTPASMSNTQVPVRDR</sequence>
<organism evidence="3 4">
    <name type="scientific">Phytophthora infestans</name>
    <name type="common">Potato late blight agent</name>
    <name type="synonym">Botrytis infestans</name>
    <dbReference type="NCBI Taxonomy" id="4787"/>
    <lineage>
        <taxon>Eukaryota</taxon>
        <taxon>Sar</taxon>
        <taxon>Stramenopiles</taxon>
        <taxon>Oomycota</taxon>
        <taxon>Peronosporomycetes</taxon>
        <taxon>Peronosporales</taxon>
        <taxon>Peronosporaceae</taxon>
        <taxon>Phytophthora</taxon>
    </lineage>
</organism>
<evidence type="ECO:0000256" key="1">
    <source>
        <dbReference type="SAM" id="MobiDB-lite"/>
    </source>
</evidence>
<gene>
    <name evidence="3" type="ORF">GN244_ATG16259</name>
</gene>
<protein>
    <submittedName>
        <fullName evidence="3">Uncharacterized protein</fullName>
    </submittedName>
</protein>
<dbReference type="AlphaFoldDB" id="A0A833SQY0"/>